<sequence length="334" mass="36848">MALKRPREEERKEAETALAKEAGAFIVDDDVYIYSPCTLSRVNESRVNCRVQAVVPPQYLATAHAQRTVRLRQLWGTDVYTDDSDLLAVLVHLGFVGLHDEPPCKPLLVTLVVCARQALYPSTTRHGLCSRAFGADHLGVSYKVEHVVQYAGDPAELEPRLSAAAGSRRCLPSVSLLPPGYPPSSLHVCFNLSNEPMFKYSLPLIADRGFEPSEWTSTRLRTEVLFLESDSRRFQLSVDASAPAPGAQSAGGGGTPPPAYDCYTFAEVLDPQTLDAEATKKAGVPLPPRHMRVLHERLDWEEIAWGRASVRIRDAAEYSLSRLQWVPATDAKLN</sequence>
<dbReference type="EMBL" id="JAGTXO010000010">
    <property type="protein sequence ID" value="KAG8465599.1"/>
    <property type="molecule type" value="Genomic_DNA"/>
</dbReference>
<dbReference type="InterPro" id="IPR013951">
    <property type="entry name" value="Rxt3"/>
</dbReference>
<dbReference type="AlphaFoldDB" id="A0A8J5XLU8"/>
<reference evidence="1" key="1">
    <citation type="submission" date="2021-05" db="EMBL/GenBank/DDBJ databases">
        <title>The genome of the haptophyte Pavlova lutheri (Diacronema luteri, Pavlovales) - a model for lipid biosynthesis in eukaryotic algae.</title>
        <authorList>
            <person name="Hulatt C.J."/>
            <person name="Posewitz M.C."/>
        </authorList>
    </citation>
    <scope>NUCLEOTIDE SEQUENCE</scope>
    <source>
        <strain evidence="1">NIVA-4/92</strain>
    </source>
</reference>
<dbReference type="OrthoDB" id="3596986at2759"/>
<organism evidence="1 2">
    <name type="scientific">Diacronema lutheri</name>
    <name type="common">Unicellular marine alga</name>
    <name type="synonym">Monochrysis lutheri</name>
    <dbReference type="NCBI Taxonomy" id="2081491"/>
    <lineage>
        <taxon>Eukaryota</taxon>
        <taxon>Haptista</taxon>
        <taxon>Haptophyta</taxon>
        <taxon>Pavlovophyceae</taxon>
        <taxon>Pavlovales</taxon>
        <taxon>Pavlovaceae</taxon>
        <taxon>Diacronema</taxon>
    </lineage>
</organism>
<comment type="caution">
    <text evidence="1">The sequence shown here is derived from an EMBL/GenBank/DDBJ whole genome shotgun (WGS) entry which is preliminary data.</text>
</comment>
<dbReference type="Pfam" id="PF08642">
    <property type="entry name" value="Rxt3"/>
    <property type="match status" value="1"/>
</dbReference>
<dbReference type="Proteomes" id="UP000751190">
    <property type="component" value="Unassembled WGS sequence"/>
</dbReference>
<evidence type="ECO:0000313" key="1">
    <source>
        <dbReference type="EMBL" id="KAG8465599.1"/>
    </source>
</evidence>
<name>A0A8J5XLU8_DIALT</name>
<evidence type="ECO:0000313" key="2">
    <source>
        <dbReference type="Proteomes" id="UP000751190"/>
    </source>
</evidence>
<dbReference type="InterPro" id="IPR036609">
    <property type="entry name" value="LCCL_sf"/>
</dbReference>
<keyword evidence="2" id="KW-1185">Reference proteome</keyword>
<proteinExistence type="predicted"/>
<gene>
    <name evidence="1" type="ORF">KFE25_002906</name>
</gene>
<accession>A0A8J5XLU8</accession>
<dbReference type="OMA" id="KWINFEW"/>
<protein>
    <submittedName>
        <fullName evidence="1">Uncharacterized protein</fullName>
    </submittedName>
</protein>
<dbReference type="Gene3D" id="2.170.130.20">
    <property type="entry name" value="LCCL-like domain"/>
    <property type="match status" value="1"/>
</dbReference>